<comment type="similarity">
    <text evidence="1">Belongs to the mycobacterial PPE family.</text>
</comment>
<evidence type="ECO:0000313" key="5">
    <source>
        <dbReference type="EMBL" id="ORA75397.1"/>
    </source>
</evidence>
<evidence type="ECO:0000259" key="3">
    <source>
        <dbReference type="Pfam" id="PF00823"/>
    </source>
</evidence>
<feature type="region of interest" description="Disordered" evidence="2">
    <location>
        <begin position="165"/>
        <end position="196"/>
    </location>
</feature>
<dbReference type="PANTHER" id="PTHR46766:SF1">
    <property type="entry name" value="GLUTAMINE-RICH PROTEIN 2"/>
    <property type="match status" value="1"/>
</dbReference>
<proteinExistence type="inferred from homology"/>
<dbReference type="InterPro" id="IPR000030">
    <property type="entry name" value="PPE_dom"/>
</dbReference>
<gene>
    <name evidence="5" type="ORF">BST25_05565</name>
</gene>
<dbReference type="FunFam" id="1.20.1260.20:FF:000001">
    <property type="entry name" value="PPE family protein PPE41"/>
    <property type="match status" value="1"/>
</dbReference>
<dbReference type="GO" id="GO:0052572">
    <property type="term" value="P:response to host immune response"/>
    <property type="evidence" value="ECO:0007669"/>
    <property type="project" value="TreeGrafter"/>
</dbReference>
<feature type="domain" description="PPE" evidence="3">
    <location>
        <begin position="2"/>
        <end position="165"/>
    </location>
</feature>
<dbReference type="EMBL" id="MVHR01000005">
    <property type="protein sequence ID" value="ORA75397.1"/>
    <property type="molecule type" value="Genomic_DNA"/>
</dbReference>
<dbReference type="Proteomes" id="UP000192566">
    <property type="component" value="Unassembled WGS sequence"/>
</dbReference>
<keyword evidence="6" id="KW-1185">Reference proteome</keyword>
<feature type="compositionally biased region" description="Low complexity" evidence="2">
    <location>
        <begin position="170"/>
        <end position="195"/>
    </location>
</feature>
<organism evidence="5 6">
    <name type="scientific">Mycobacterium heidelbergense</name>
    <dbReference type="NCBI Taxonomy" id="53376"/>
    <lineage>
        <taxon>Bacteria</taxon>
        <taxon>Bacillati</taxon>
        <taxon>Actinomycetota</taxon>
        <taxon>Actinomycetes</taxon>
        <taxon>Mycobacteriales</taxon>
        <taxon>Mycobacteriaceae</taxon>
        <taxon>Mycobacterium</taxon>
        <taxon>Mycobacterium simiae complex</taxon>
    </lineage>
</organism>
<dbReference type="AlphaFoldDB" id="A0A1X0DST7"/>
<dbReference type="SUPFAM" id="SSF140459">
    <property type="entry name" value="PE/PPE dimer-like"/>
    <property type="match status" value="1"/>
</dbReference>
<dbReference type="Pfam" id="PF00823">
    <property type="entry name" value="PPE"/>
    <property type="match status" value="1"/>
</dbReference>
<dbReference type="InterPro" id="IPR022171">
    <property type="entry name" value="PPE_C"/>
</dbReference>
<evidence type="ECO:0000259" key="4">
    <source>
        <dbReference type="Pfam" id="PF12484"/>
    </source>
</evidence>
<dbReference type="RefSeq" id="WP_083073012.1">
    <property type="nucleotide sequence ID" value="NZ_AP022615.1"/>
</dbReference>
<dbReference type="OrthoDB" id="4772941at2"/>
<name>A0A1X0DST7_MYCHE</name>
<protein>
    <submittedName>
        <fullName evidence="5">Uncharacterized protein</fullName>
    </submittedName>
</protein>
<dbReference type="Gene3D" id="1.20.1260.20">
    <property type="entry name" value="PPE superfamily"/>
    <property type="match status" value="1"/>
</dbReference>
<evidence type="ECO:0000256" key="2">
    <source>
        <dbReference type="SAM" id="MobiDB-lite"/>
    </source>
</evidence>
<comment type="caution">
    <text evidence="5">The sequence shown here is derived from an EMBL/GenBank/DDBJ whole genome shotgun (WGS) entry which is preliminary data.</text>
</comment>
<dbReference type="PANTHER" id="PTHR46766">
    <property type="entry name" value="GLUTAMINE-RICH PROTEIN 2"/>
    <property type="match status" value="1"/>
</dbReference>
<dbReference type="STRING" id="53376.BST25_05565"/>
<evidence type="ECO:0000256" key="1">
    <source>
        <dbReference type="ARBA" id="ARBA00010652"/>
    </source>
</evidence>
<evidence type="ECO:0000313" key="6">
    <source>
        <dbReference type="Proteomes" id="UP000192566"/>
    </source>
</evidence>
<dbReference type="InterPro" id="IPR038332">
    <property type="entry name" value="PPE_sf"/>
</dbReference>
<accession>A0A1X0DST7</accession>
<feature type="domain" description="PPE family C-terminal" evidence="4">
    <location>
        <begin position="294"/>
        <end position="363"/>
    </location>
</feature>
<dbReference type="Pfam" id="PF12484">
    <property type="entry name" value="PPE-SVP"/>
    <property type="match status" value="1"/>
</dbReference>
<reference evidence="5 6" key="1">
    <citation type="submission" date="2017-02" db="EMBL/GenBank/DDBJ databases">
        <title>The new phylogeny of genus Mycobacterium.</title>
        <authorList>
            <person name="Tortoli E."/>
            <person name="Trovato A."/>
            <person name="Cirillo D.M."/>
        </authorList>
    </citation>
    <scope>NUCLEOTIDE SEQUENCE [LARGE SCALE GENOMIC DNA]</scope>
    <source>
        <strain evidence="5 6">DSM 44471</strain>
    </source>
</reference>
<sequence>MDFGAFPPEINSARMYSGPGSGPMLAAAEAWEMLASELNSSAAAYRSVVAGLTVGGWQGPSSIMMADAVAPYLAWMHGTAAEAEHTAARAKAAAAAYQSTYAITVPPPLIAANRSQLASLVASNFFGQNTPAIAATEAAYDEMWAQDAAAMYGYAASSAAATRLTPFSHPPQTTNPAGPAAQTAAASQAPTTAGPHLLTQLPNALQQLAEPSAAATAASPLSATDVFNDTVSSASGAASISSSSFGGASIATTNHAIAISATRDVAQGIGPFFAGSTGPPPPAAPGSLGGPAVSAVLGRASLVGTLSVPQTWAATATPPVNPAALTLPSPAPGAAAAASNGMAPGMFGEALLGTLAGRGVSNVAAKLRATSVVPRSPAAG</sequence>